<dbReference type="SUPFAM" id="SSF53383">
    <property type="entry name" value="PLP-dependent transferases"/>
    <property type="match status" value="1"/>
</dbReference>
<dbReference type="InterPro" id="IPR015421">
    <property type="entry name" value="PyrdxlP-dep_Trfase_major"/>
</dbReference>
<evidence type="ECO:0008006" key="2">
    <source>
        <dbReference type="Google" id="ProtNLM"/>
    </source>
</evidence>
<dbReference type="GO" id="GO:0008483">
    <property type="term" value="F:transaminase activity"/>
    <property type="evidence" value="ECO:0007669"/>
    <property type="project" value="TreeGrafter"/>
</dbReference>
<sequence length="142" mass="15485">MKVPQFSPWVGRDEYDSIKSCFDINWITEGPKTSEFKDQLLKLTGAKFGVFAPNGTLAIYLGLKAMGVGSDDEVLVPDFTFIGTATAVEMAGARPVFVEVNRRNFQIDTEKASVALTKNTRAIIPVHIYGTAVNMTAVCSFA</sequence>
<proteinExistence type="predicted"/>
<feature type="non-terminal residue" evidence="1">
    <location>
        <position position="142"/>
    </location>
</feature>
<gene>
    <name evidence="1" type="ORF">METZ01_LOCUS306700</name>
</gene>
<dbReference type="AlphaFoldDB" id="A0A382MYI7"/>
<dbReference type="PANTHER" id="PTHR30244">
    <property type="entry name" value="TRANSAMINASE"/>
    <property type="match status" value="1"/>
</dbReference>
<dbReference type="Pfam" id="PF01041">
    <property type="entry name" value="DegT_DnrJ_EryC1"/>
    <property type="match status" value="1"/>
</dbReference>
<dbReference type="InterPro" id="IPR000653">
    <property type="entry name" value="DegT/StrS_aminotransferase"/>
</dbReference>
<name>A0A382MYI7_9ZZZZ</name>
<dbReference type="PANTHER" id="PTHR30244:SF34">
    <property type="entry name" value="DTDP-4-AMINO-4,6-DIDEOXYGALACTOSE TRANSAMINASE"/>
    <property type="match status" value="1"/>
</dbReference>
<organism evidence="1">
    <name type="scientific">marine metagenome</name>
    <dbReference type="NCBI Taxonomy" id="408172"/>
    <lineage>
        <taxon>unclassified sequences</taxon>
        <taxon>metagenomes</taxon>
        <taxon>ecological metagenomes</taxon>
    </lineage>
</organism>
<reference evidence="1" key="1">
    <citation type="submission" date="2018-05" db="EMBL/GenBank/DDBJ databases">
        <authorList>
            <person name="Lanie J.A."/>
            <person name="Ng W.-L."/>
            <person name="Kazmierczak K.M."/>
            <person name="Andrzejewski T.M."/>
            <person name="Davidsen T.M."/>
            <person name="Wayne K.J."/>
            <person name="Tettelin H."/>
            <person name="Glass J.I."/>
            <person name="Rusch D."/>
            <person name="Podicherti R."/>
            <person name="Tsui H.-C.T."/>
            <person name="Winkler M.E."/>
        </authorList>
    </citation>
    <scope>NUCLEOTIDE SEQUENCE</scope>
</reference>
<dbReference type="Gene3D" id="3.40.640.10">
    <property type="entry name" value="Type I PLP-dependent aspartate aminotransferase-like (Major domain)"/>
    <property type="match status" value="1"/>
</dbReference>
<dbReference type="EMBL" id="UINC01096723">
    <property type="protein sequence ID" value="SVC53846.1"/>
    <property type="molecule type" value="Genomic_DNA"/>
</dbReference>
<dbReference type="GO" id="GO:0030170">
    <property type="term" value="F:pyridoxal phosphate binding"/>
    <property type="evidence" value="ECO:0007669"/>
    <property type="project" value="TreeGrafter"/>
</dbReference>
<evidence type="ECO:0000313" key="1">
    <source>
        <dbReference type="EMBL" id="SVC53846.1"/>
    </source>
</evidence>
<accession>A0A382MYI7</accession>
<dbReference type="InterPro" id="IPR015424">
    <property type="entry name" value="PyrdxlP-dep_Trfase"/>
</dbReference>
<dbReference type="GO" id="GO:0000271">
    <property type="term" value="P:polysaccharide biosynthetic process"/>
    <property type="evidence" value="ECO:0007669"/>
    <property type="project" value="TreeGrafter"/>
</dbReference>
<protein>
    <recommendedName>
        <fullName evidence="2">DegT/DnrJ/EryC1/StrS aminotransferase family protein</fullName>
    </recommendedName>
</protein>